<feature type="domain" description="HTH tetR-type" evidence="5">
    <location>
        <begin position="53"/>
        <end position="113"/>
    </location>
</feature>
<protein>
    <recommendedName>
        <fullName evidence="5">HTH tetR-type domain-containing protein</fullName>
    </recommendedName>
</protein>
<dbReference type="Pfam" id="PF00440">
    <property type="entry name" value="TetR_N"/>
    <property type="match status" value="1"/>
</dbReference>
<dbReference type="EMBL" id="VSSQ01026157">
    <property type="protein sequence ID" value="MPM74724.1"/>
    <property type="molecule type" value="Genomic_DNA"/>
</dbReference>
<proteinExistence type="predicted"/>
<dbReference type="SUPFAM" id="SSF46689">
    <property type="entry name" value="Homeodomain-like"/>
    <property type="match status" value="1"/>
</dbReference>
<comment type="caution">
    <text evidence="6">The sequence shown here is derived from an EMBL/GenBank/DDBJ whole genome shotgun (WGS) entry which is preliminary data.</text>
</comment>
<evidence type="ECO:0000256" key="2">
    <source>
        <dbReference type="ARBA" id="ARBA00023125"/>
    </source>
</evidence>
<gene>
    <name evidence="6" type="ORF">SDC9_121713</name>
</gene>
<dbReference type="Gene3D" id="1.10.10.60">
    <property type="entry name" value="Homeodomain-like"/>
    <property type="match status" value="1"/>
</dbReference>
<dbReference type="SUPFAM" id="SSF48498">
    <property type="entry name" value="Tetracyclin repressor-like, C-terminal domain"/>
    <property type="match status" value="1"/>
</dbReference>
<dbReference type="Pfam" id="PF17932">
    <property type="entry name" value="TetR_C_24"/>
    <property type="match status" value="1"/>
</dbReference>
<dbReference type="InterPro" id="IPR001647">
    <property type="entry name" value="HTH_TetR"/>
</dbReference>
<keyword evidence="2" id="KW-0238">DNA-binding</keyword>
<dbReference type="AlphaFoldDB" id="A0A645CCR9"/>
<dbReference type="PRINTS" id="PR00455">
    <property type="entry name" value="HTHTETR"/>
</dbReference>
<dbReference type="InterPro" id="IPR009057">
    <property type="entry name" value="Homeodomain-like_sf"/>
</dbReference>
<organism evidence="6">
    <name type="scientific">bioreactor metagenome</name>
    <dbReference type="NCBI Taxonomy" id="1076179"/>
    <lineage>
        <taxon>unclassified sequences</taxon>
        <taxon>metagenomes</taxon>
        <taxon>ecological metagenomes</taxon>
    </lineage>
</organism>
<keyword evidence="3" id="KW-0804">Transcription</keyword>
<dbReference type="InterPro" id="IPR041490">
    <property type="entry name" value="KstR2_TetR_C"/>
</dbReference>
<evidence type="ECO:0000259" key="5">
    <source>
        <dbReference type="PROSITE" id="PS50977"/>
    </source>
</evidence>
<dbReference type="PROSITE" id="PS50977">
    <property type="entry name" value="HTH_TETR_2"/>
    <property type="match status" value="1"/>
</dbReference>
<reference evidence="6" key="1">
    <citation type="submission" date="2019-08" db="EMBL/GenBank/DDBJ databases">
        <authorList>
            <person name="Kucharzyk K."/>
            <person name="Murdoch R.W."/>
            <person name="Higgins S."/>
            <person name="Loffler F."/>
        </authorList>
    </citation>
    <scope>NUCLEOTIDE SEQUENCE</scope>
</reference>
<dbReference type="PANTHER" id="PTHR47506:SF1">
    <property type="entry name" value="HTH-TYPE TRANSCRIPTIONAL REGULATOR YJDC"/>
    <property type="match status" value="1"/>
</dbReference>
<dbReference type="InterPro" id="IPR036271">
    <property type="entry name" value="Tet_transcr_reg_TetR-rel_C_sf"/>
</dbReference>
<evidence type="ECO:0000256" key="1">
    <source>
        <dbReference type="ARBA" id="ARBA00023015"/>
    </source>
</evidence>
<keyword evidence="1" id="KW-0805">Transcription regulation</keyword>
<accession>A0A645CCR9</accession>
<evidence type="ECO:0000256" key="4">
    <source>
        <dbReference type="SAM" id="MobiDB-lite"/>
    </source>
</evidence>
<name>A0A645CCR9_9ZZZZ</name>
<sequence length="241" mass="26445">MVQFSGSGGPPSAGNTVPGGHAAYDRTIEEGDDMAQPVRDEARTNGARRGRPGYDQETLLGVCVDVFNQHGYDATSMGMLAEALGITKSAIYHHVKSKEELLSLSLDRALTRLDQVVEDARTTEGPARTRLEVLIRGSVRALVEERPYVTLLLRLRGNSEVELAAQERRRGLTKEMEARVAYAQSEGAVRRDLSPRHLARLIYGMINSLVDWYRPDRDAADTVADAILAILFEGILVRAGS</sequence>
<dbReference type="PANTHER" id="PTHR47506">
    <property type="entry name" value="TRANSCRIPTIONAL REGULATORY PROTEIN"/>
    <property type="match status" value="1"/>
</dbReference>
<feature type="region of interest" description="Disordered" evidence="4">
    <location>
        <begin position="1"/>
        <end position="52"/>
    </location>
</feature>
<dbReference type="GO" id="GO:0003677">
    <property type="term" value="F:DNA binding"/>
    <property type="evidence" value="ECO:0007669"/>
    <property type="project" value="UniProtKB-KW"/>
</dbReference>
<evidence type="ECO:0000256" key="3">
    <source>
        <dbReference type="ARBA" id="ARBA00023163"/>
    </source>
</evidence>
<evidence type="ECO:0000313" key="6">
    <source>
        <dbReference type="EMBL" id="MPM74724.1"/>
    </source>
</evidence>
<dbReference type="Gene3D" id="1.10.357.10">
    <property type="entry name" value="Tetracycline Repressor, domain 2"/>
    <property type="match status" value="1"/>
</dbReference>
<feature type="compositionally biased region" description="Gly residues" evidence="4">
    <location>
        <begin position="1"/>
        <end position="11"/>
    </location>
</feature>